<dbReference type="RefSeq" id="WP_232185780.1">
    <property type="nucleotide sequence ID" value="NZ_JAIOAP010000006.1"/>
</dbReference>
<dbReference type="Pfam" id="PF03413">
    <property type="entry name" value="PepSY"/>
    <property type="match status" value="1"/>
</dbReference>
<evidence type="ECO:0000259" key="3">
    <source>
        <dbReference type="Pfam" id="PF03413"/>
    </source>
</evidence>
<dbReference type="EMBL" id="JASKHM010000007">
    <property type="protein sequence ID" value="MEQ4483490.1"/>
    <property type="molecule type" value="Genomic_DNA"/>
</dbReference>
<dbReference type="Gene3D" id="3.10.450.40">
    <property type="match status" value="1"/>
</dbReference>
<reference evidence="4 5" key="1">
    <citation type="journal article" date="2023" name="Genome Announc.">
        <title>Pan-Genome Analyses of the Genus Cohnella and Proposal of the Novel Species Cohnella silvisoli sp. nov., Isolated from Forest Soil.</title>
        <authorList>
            <person name="Wang C."/>
            <person name="Mao L."/>
            <person name="Bao G."/>
            <person name="Zhu H."/>
        </authorList>
    </citation>
    <scope>NUCLEOTIDE SEQUENCE [LARGE SCALE GENOMIC DNA]</scope>
    <source>
        <strain evidence="4 5">NL03-T5-1</strain>
    </source>
</reference>
<evidence type="ECO:0000313" key="4">
    <source>
        <dbReference type="EMBL" id="MEQ4483490.1"/>
    </source>
</evidence>
<accession>A0ABV1KU32</accession>
<sequence length="172" mass="17713">MNKKLMVGALAVALIGGGIAGAALLPSTNAASSVQKSPAPVQQDNDQETNDDGVQGAQVEQGNDQEVNDDGVNGDQGAQDNDQEVNDDGVNGDQGAQDDDKEVNDAATQTTAFSKQQSIDIALKQTPGTVTSANLETENGKTVYAITIKDAAGKEQELTVDATTGKIIPEND</sequence>
<evidence type="ECO:0000256" key="1">
    <source>
        <dbReference type="SAM" id="MobiDB-lite"/>
    </source>
</evidence>
<keyword evidence="5" id="KW-1185">Reference proteome</keyword>
<feature type="signal peptide" evidence="2">
    <location>
        <begin position="1"/>
        <end position="22"/>
    </location>
</feature>
<dbReference type="InterPro" id="IPR025711">
    <property type="entry name" value="PepSY"/>
</dbReference>
<feature type="domain" description="PepSY" evidence="3">
    <location>
        <begin position="117"/>
        <end position="168"/>
    </location>
</feature>
<evidence type="ECO:0000313" key="5">
    <source>
        <dbReference type="Proteomes" id="UP001493487"/>
    </source>
</evidence>
<feature type="chain" id="PRO_5047143368" evidence="2">
    <location>
        <begin position="23"/>
        <end position="172"/>
    </location>
</feature>
<gene>
    <name evidence="4" type="ORF">QJS35_13925</name>
</gene>
<proteinExistence type="predicted"/>
<name>A0ABV1KU32_9BACL</name>
<feature type="region of interest" description="Disordered" evidence="1">
    <location>
        <begin position="28"/>
        <end position="114"/>
    </location>
</feature>
<dbReference type="Proteomes" id="UP001493487">
    <property type="component" value="Unassembled WGS sequence"/>
</dbReference>
<protein>
    <submittedName>
        <fullName evidence="4">PepSY domain-containing protein</fullName>
    </submittedName>
</protein>
<feature type="compositionally biased region" description="Polar residues" evidence="1">
    <location>
        <begin position="28"/>
        <end position="44"/>
    </location>
</feature>
<keyword evidence="2" id="KW-0732">Signal</keyword>
<comment type="caution">
    <text evidence="4">The sequence shown here is derived from an EMBL/GenBank/DDBJ whole genome shotgun (WGS) entry which is preliminary data.</text>
</comment>
<evidence type="ECO:0000256" key="2">
    <source>
        <dbReference type="SAM" id="SignalP"/>
    </source>
</evidence>
<organism evidence="4 5">
    <name type="scientific">Cohnella silvisoli</name>
    <dbReference type="NCBI Taxonomy" id="2873699"/>
    <lineage>
        <taxon>Bacteria</taxon>
        <taxon>Bacillati</taxon>
        <taxon>Bacillota</taxon>
        <taxon>Bacilli</taxon>
        <taxon>Bacillales</taxon>
        <taxon>Paenibacillaceae</taxon>
        <taxon>Cohnella</taxon>
    </lineage>
</organism>